<dbReference type="Proteomes" id="UP001515480">
    <property type="component" value="Unassembled WGS sequence"/>
</dbReference>
<gene>
    <name evidence="1" type="ORF">AB1Y20_013192</name>
</gene>
<dbReference type="AlphaFoldDB" id="A0AB34IMY1"/>
<dbReference type="EMBL" id="JBGBPQ010000023">
    <property type="protein sequence ID" value="KAL1500536.1"/>
    <property type="molecule type" value="Genomic_DNA"/>
</dbReference>
<evidence type="ECO:0000313" key="1">
    <source>
        <dbReference type="EMBL" id="KAL1500536.1"/>
    </source>
</evidence>
<sequence>MILDNLGSTVATRQKAEAAAAALGLEEGVSVNKVNNVVQGVPDASAEAANRVARGEEGASADAMGVENEEIGLKRLAVEAAVLVRL</sequence>
<name>A0AB34IMY1_PRYPA</name>
<reference evidence="1 2" key="1">
    <citation type="journal article" date="2024" name="Science">
        <title>Giant polyketide synthase enzymes in the biosynthesis of giant marine polyether toxins.</title>
        <authorList>
            <person name="Fallon T.R."/>
            <person name="Shende V.V."/>
            <person name="Wierzbicki I.H."/>
            <person name="Pendleton A.L."/>
            <person name="Watervoot N.F."/>
            <person name="Auber R.P."/>
            <person name="Gonzalez D.J."/>
            <person name="Wisecaver J.H."/>
            <person name="Moore B.S."/>
        </authorList>
    </citation>
    <scope>NUCLEOTIDE SEQUENCE [LARGE SCALE GENOMIC DNA]</scope>
    <source>
        <strain evidence="1 2">12B1</strain>
    </source>
</reference>
<comment type="caution">
    <text evidence="1">The sequence shown here is derived from an EMBL/GenBank/DDBJ whole genome shotgun (WGS) entry which is preliminary data.</text>
</comment>
<organism evidence="1 2">
    <name type="scientific">Prymnesium parvum</name>
    <name type="common">Toxic golden alga</name>
    <dbReference type="NCBI Taxonomy" id="97485"/>
    <lineage>
        <taxon>Eukaryota</taxon>
        <taxon>Haptista</taxon>
        <taxon>Haptophyta</taxon>
        <taxon>Prymnesiophyceae</taxon>
        <taxon>Prymnesiales</taxon>
        <taxon>Prymnesiaceae</taxon>
        <taxon>Prymnesium</taxon>
    </lineage>
</organism>
<protein>
    <submittedName>
        <fullName evidence="1">Uncharacterized protein</fullName>
    </submittedName>
</protein>
<evidence type="ECO:0000313" key="2">
    <source>
        <dbReference type="Proteomes" id="UP001515480"/>
    </source>
</evidence>
<keyword evidence="2" id="KW-1185">Reference proteome</keyword>
<accession>A0AB34IMY1</accession>
<proteinExistence type="predicted"/>